<sequence>MELNKEKNKTTISVNLKRRQGTDNNRETALYLQVIYRRKVRQISLPYKLHEDEWDENRQLAIVPPGCLPERYLYLMEINQKTSEEKQRMQTVITRLPKNKEITADMIIESYKALLRGNTFIAYIEQIIKQFAAEDRNASVRHYRSLHNSFLKYLPTENILLNDIDEELIKKYESWLIERKLHPNTVSFYMRNLKALWNRAVNDGIIEARPSPFRHINTGIGKSTKRAVDKNVILSIEKLDSKKLSEKVILARLYFLFCYYAQGMAFIDLAHLTDKNIQGDYLIYTRHKTGEKIRIKLLPVMKKIIRYVRQNKEGLLFPILSGPDASYREYEKKLRLYNGELKKLGLLVNAHLSSYVARHSWATHVKNLGVPDNLISEGMGHTSVKTTHIYIDFTKCNMLDLINKKLITGKSRKIKGI</sequence>
<dbReference type="Pfam" id="PF17293">
    <property type="entry name" value="Arm-DNA-bind_5"/>
    <property type="match status" value="1"/>
</dbReference>
<dbReference type="Pfam" id="PF00589">
    <property type="entry name" value="Phage_integrase"/>
    <property type="match status" value="1"/>
</dbReference>
<dbReference type="PROSITE" id="PS51898">
    <property type="entry name" value="TYR_RECOMBINASE"/>
    <property type="match status" value="1"/>
</dbReference>
<reference evidence="6" key="1">
    <citation type="journal article" date="2019" name="Nat. Med.">
        <title>A library of human gut bacterial isolates paired with longitudinal multiomics data enables mechanistic microbiome research.</title>
        <authorList>
            <person name="Poyet M."/>
            <person name="Groussin M."/>
            <person name="Gibbons S.M."/>
            <person name="Avila-Pacheco J."/>
            <person name="Jiang X."/>
            <person name="Kearney S.M."/>
            <person name="Perrotta A.R."/>
            <person name="Berdy B."/>
            <person name="Zhao S."/>
            <person name="Lieberman T.D."/>
            <person name="Swanson P.K."/>
            <person name="Smith M."/>
            <person name="Roesemann S."/>
            <person name="Alexander J.E."/>
            <person name="Rich S.A."/>
            <person name="Livny J."/>
            <person name="Vlamakis H."/>
            <person name="Clish C."/>
            <person name="Bullock K."/>
            <person name="Deik A."/>
            <person name="Scott J."/>
            <person name="Pierce K.A."/>
            <person name="Xavier R.J."/>
            <person name="Alm E.J."/>
        </authorList>
    </citation>
    <scope>NUCLEOTIDE SEQUENCE</scope>
    <source>
        <strain evidence="6">BIOML-A4</strain>
    </source>
</reference>
<dbReference type="PANTHER" id="PTHR30349">
    <property type="entry name" value="PHAGE INTEGRASE-RELATED"/>
    <property type="match status" value="1"/>
</dbReference>
<keyword evidence="3 5" id="KW-0238">DNA-binding</keyword>
<dbReference type="InterPro" id="IPR013762">
    <property type="entry name" value="Integrase-like_cat_sf"/>
</dbReference>
<dbReference type="CDD" id="cd01185">
    <property type="entry name" value="INTN1_C_like"/>
    <property type="match status" value="1"/>
</dbReference>
<dbReference type="Gene3D" id="1.10.443.10">
    <property type="entry name" value="Intergrase catalytic core"/>
    <property type="match status" value="1"/>
</dbReference>
<keyword evidence="4" id="KW-0233">DNA recombination</keyword>
<comment type="similarity">
    <text evidence="1">Belongs to the 'phage' integrase family.</text>
</comment>
<dbReference type="GO" id="GO:0006310">
    <property type="term" value="P:DNA recombination"/>
    <property type="evidence" value="ECO:0007669"/>
    <property type="project" value="UniProtKB-KW"/>
</dbReference>
<proteinExistence type="inferred from homology"/>
<evidence type="ECO:0000256" key="3">
    <source>
        <dbReference type="ARBA" id="ARBA00023125"/>
    </source>
</evidence>
<dbReference type="InterPro" id="IPR035386">
    <property type="entry name" value="Arm-DNA-bind_5"/>
</dbReference>
<keyword evidence="2" id="KW-0229">DNA integration</keyword>
<dbReference type="Gene3D" id="1.10.150.130">
    <property type="match status" value="1"/>
</dbReference>
<dbReference type="GO" id="GO:0003677">
    <property type="term" value="F:DNA binding"/>
    <property type="evidence" value="ECO:0007669"/>
    <property type="project" value="UniProtKB-UniRule"/>
</dbReference>
<dbReference type="InterPro" id="IPR025269">
    <property type="entry name" value="SAM-like_dom"/>
</dbReference>
<dbReference type="GO" id="GO:0015074">
    <property type="term" value="P:DNA integration"/>
    <property type="evidence" value="ECO:0007669"/>
    <property type="project" value="UniProtKB-KW"/>
</dbReference>
<dbReference type="PROSITE" id="PS51900">
    <property type="entry name" value="CB"/>
    <property type="match status" value="1"/>
</dbReference>
<evidence type="ECO:0000256" key="2">
    <source>
        <dbReference type="ARBA" id="ARBA00022908"/>
    </source>
</evidence>
<dbReference type="AlphaFoldDB" id="A0A6G1ZFV8"/>
<evidence type="ECO:0000256" key="4">
    <source>
        <dbReference type="ARBA" id="ARBA00023172"/>
    </source>
</evidence>
<dbReference type="InterPro" id="IPR011010">
    <property type="entry name" value="DNA_brk_join_enz"/>
</dbReference>
<comment type="caution">
    <text evidence="6">The sequence shown here is derived from an EMBL/GenBank/DDBJ whole genome shotgun (WGS) entry which is preliminary data.</text>
</comment>
<dbReference type="PANTHER" id="PTHR30349:SF64">
    <property type="entry name" value="PROPHAGE INTEGRASE INTD-RELATED"/>
    <property type="match status" value="1"/>
</dbReference>
<dbReference type="InterPro" id="IPR002104">
    <property type="entry name" value="Integrase_catalytic"/>
</dbReference>
<dbReference type="RefSeq" id="WP_010799844.1">
    <property type="nucleotide sequence ID" value="NZ_CAJSYT010000004.1"/>
</dbReference>
<dbReference type="InterPro" id="IPR050090">
    <property type="entry name" value="Tyrosine_recombinase_XerCD"/>
</dbReference>
<evidence type="ECO:0000256" key="1">
    <source>
        <dbReference type="ARBA" id="ARBA00008857"/>
    </source>
</evidence>
<organism evidence="6">
    <name type="scientific">Parabacteroides goldsteinii</name>
    <dbReference type="NCBI Taxonomy" id="328812"/>
    <lineage>
        <taxon>Bacteria</taxon>
        <taxon>Pseudomonadati</taxon>
        <taxon>Bacteroidota</taxon>
        <taxon>Bacteroidia</taxon>
        <taxon>Bacteroidales</taxon>
        <taxon>Tannerellaceae</taxon>
        <taxon>Parabacteroides</taxon>
    </lineage>
</organism>
<accession>A0A6G1ZFV8</accession>
<dbReference type="InterPro" id="IPR010998">
    <property type="entry name" value="Integrase_recombinase_N"/>
</dbReference>
<dbReference type="EMBL" id="WKLP01000020">
    <property type="protein sequence ID" value="MRY12658.1"/>
    <property type="molecule type" value="Genomic_DNA"/>
</dbReference>
<evidence type="ECO:0000313" key="6">
    <source>
        <dbReference type="EMBL" id="MRY12658.1"/>
    </source>
</evidence>
<gene>
    <name evidence="6" type="ORF">GKE01_14430</name>
</gene>
<evidence type="ECO:0000256" key="5">
    <source>
        <dbReference type="PROSITE-ProRule" id="PRU01248"/>
    </source>
</evidence>
<dbReference type="InterPro" id="IPR044068">
    <property type="entry name" value="CB"/>
</dbReference>
<dbReference type="Pfam" id="PF13102">
    <property type="entry name" value="Phage_int_SAM_5"/>
    <property type="match status" value="1"/>
</dbReference>
<protein>
    <submittedName>
        <fullName evidence="6">Tyrosine-type recombinase/integrase</fullName>
    </submittedName>
</protein>
<dbReference type="SUPFAM" id="SSF56349">
    <property type="entry name" value="DNA breaking-rejoining enzymes"/>
    <property type="match status" value="1"/>
</dbReference>
<name>A0A6G1ZFV8_9BACT</name>